<dbReference type="KEGG" id="psuu:Psuf_065100"/>
<evidence type="ECO:0000313" key="3">
    <source>
        <dbReference type="Proteomes" id="UP000503011"/>
    </source>
</evidence>
<reference evidence="2 3" key="1">
    <citation type="submission" date="2020-03" db="EMBL/GenBank/DDBJ databases">
        <title>Whole genome shotgun sequence of Phytohabitans suffuscus NBRC 105367.</title>
        <authorList>
            <person name="Komaki H."/>
            <person name="Tamura T."/>
        </authorList>
    </citation>
    <scope>NUCLEOTIDE SEQUENCE [LARGE SCALE GENOMIC DNA]</scope>
    <source>
        <strain evidence="2 3">NBRC 105367</strain>
    </source>
</reference>
<keyword evidence="3" id="KW-1185">Reference proteome</keyword>
<dbReference type="AlphaFoldDB" id="A0A6F8YST3"/>
<organism evidence="2 3">
    <name type="scientific">Phytohabitans suffuscus</name>
    <dbReference type="NCBI Taxonomy" id="624315"/>
    <lineage>
        <taxon>Bacteria</taxon>
        <taxon>Bacillati</taxon>
        <taxon>Actinomycetota</taxon>
        <taxon>Actinomycetes</taxon>
        <taxon>Micromonosporales</taxon>
        <taxon>Micromonosporaceae</taxon>
    </lineage>
</organism>
<protein>
    <submittedName>
        <fullName evidence="2">Uncharacterized protein</fullName>
    </submittedName>
</protein>
<accession>A0A6F8YST3</accession>
<dbReference type="EMBL" id="AP022871">
    <property type="protein sequence ID" value="BCB89197.1"/>
    <property type="molecule type" value="Genomic_DNA"/>
</dbReference>
<proteinExistence type="predicted"/>
<name>A0A6F8YST3_9ACTN</name>
<dbReference type="RefSeq" id="WP_173161045.1">
    <property type="nucleotide sequence ID" value="NZ_AP022871.1"/>
</dbReference>
<reference evidence="2 3" key="2">
    <citation type="submission" date="2020-03" db="EMBL/GenBank/DDBJ databases">
        <authorList>
            <person name="Ichikawa N."/>
            <person name="Kimura A."/>
            <person name="Kitahashi Y."/>
            <person name="Uohara A."/>
        </authorList>
    </citation>
    <scope>NUCLEOTIDE SEQUENCE [LARGE SCALE GENOMIC DNA]</scope>
    <source>
        <strain evidence="2 3">NBRC 105367</strain>
    </source>
</reference>
<evidence type="ECO:0000256" key="1">
    <source>
        <dbReference type="SAM" id="MobiDB-lite"/>
    </source>
</evidence>
<gene>
    <name evidence="2" type="ORF">Psuf_065100</name>
</gene>
<evidence type="ECO:0000313" key="2">
    <source>
        <dbReference type="EMBL" id="BCB89197.1"/>
    </source>
</evidence>
<sequence length="87" mass="9287">MSDESARQMREIEVPVLADNEVSIAGIAYDATLRYDTSPSEPVDWTGRSSYDAKVSTDTSPSARVDWSLPAGDSAGTSSQTQSPSTE</sequence>
<feature type="region of interest" description="Disordered" evidence="1">
    <location>
        <begin position="35"/>
        <end position="87"/>
    </location>
</feature>
<dbReference type="Proteomes" id="UP000503011">
    <property type="component" value="Chromosome"/>
</dbReference>
<feature type="compositionally biased region" description="Polar residues" evidence="1">
    <location>
        <begin position="75"/>
        <end position="87"/>
    </location>
</feature>